<dbReference type="Proteomes" id="UP001195483">
    <property type="component" value="Unassembled WGS sequence"/>
</dbReference>
<protein>
    <submittedName>
        <fullName evidence="1">Uncharacterized protein</fullName>
    </submittedName>
</protein>
<comment type="caution">
    <text evidence="1">The sequence shown here is derived from an EMBL/GenBank/DDBJ whole genome shotgun (WGS) entry which is preliminary data.</text>
</comment>
<evidence type="ECO:0000313" key="1">
    <source>
        <dbReference type="EMBL" id="KAK3596537.1"/>
    </source>
</evidence>
<reference evidence="1" key="1">
    <citation type="journal article" date="2021" name="Genome Biol. Evol.">
        <title>A High-Quality Reference Genome for a Parasitic Bivalve with Doubly Uniparental Inheritance (Bivalvia: Unionida).</title>
        <authorList>
            <person name="Smith C.H."/>
        </authorList>
    </citation>
    <scope>NUCLEOTIDE SEQUENCE</scope>
    <source>
        <strain evidence="1">CHS0354</strain>
    </source>
</reference>
<proteinExistence type="predicted"/>
<reference evidence="1" key="3">
    <citation type="submission" date="2023-05" db="EMBL/GenBank/DDBJ databases">
        <authorList>
            <person name="Smith C.H."/>
        </authorList>
    </citation>
    <scope>NUCLEOTIDE SEQUENCE</scope>
    <source>
        <strain evidence="1">CHS0354</strain>
        <tissue evidence="1">Mantle</tissue>
    </source>
</reference>
<reference evidence="1" key="2">
    <citation type="journal article" date="2021" name="Genome Biol. Evol.">
        <title>Developing a high-quality reference genome for a parasitic bivalve with doubly uniparental inheritance (Bivalvia: Unionida).</title>
        <authorList>
            <person name="Smith C.H."/>
        </authorList>
    </citation>
    <scope>NUCLEOTIDE SEQUENCE</scope>
    <source>
        <strain evidence="1">CHS0354</strain>
        <tissue evidence="1">Mantle</tissue>
    </source>
</reference>
<dbReference type="SUPFAM" id="SSF103657">
    <property type="entry name" value="BAR/IMD domain-like"/>
    <property type="match status" value="1"/>
</dbReference>
<sequence>MNRQKDRTNGLGAGWQELKSQTEKIAQYHEESGNEYVKMAESINKFAEEQRQMSKQVM</sequence>
<dbReference type="Gene3D" id="1.20.1270.60">
    <property type="entry name" value="Arfaptin homology (AH) domain/BAR domain"/>
    <property type="match status" value="1"/>
</dbReference>
<dbReference type="EMBL" id="JAEAOA010000802">
    <property type="protein sequence ID" value="KAK3596537.1"/>
    <property type="molecule type" value="Genomic_DNA"/>
</dbReference>
<dbReference type="AlphaFoldDB" id="A0AAE0W118"/>
<organism evidence="1 2">
    <name type="scientific">Potamilus streckersoni</name>
    <dbReference type="NCBI Taxonomy" id="2493646"/>
    <lineage>
        <taxon>Eukaryota</taxon>
        <taxon>Metazoa</taxon>
        <taxon>Spiralia</taxon>
        <taxon>Lophotrochozoa</taxon>
        <taxon>Mollusca</taxon>
        <taxon>Bivalvia</taxon>
        <taxon>Autobranchia</taxon>
        <taxon>Heteroconchia</taxon>
        <taxon>Palaeoheterodonta</taxon>
        <taxon>Unionida</taxon>
        <taxon>Unionoidea</taxon>
        <taxon>Unionidae</taxon>
        <taxon>Ambleminae</taxon>
        <taxon>Lampsilini</taxon>
        <taxon>Potamilus</taxon>
    </lineage>
</organism>
<gene>
    <name evidence="1" type="ORF">CHS0354_013219</name>
</gene>
<name>A0AAE0W118_9BIVA</name>
<dbReference type="InterPro" id="IPR027267">
    <property type="entry name" value="AH/BAR_dom_sf"/>
</dbReference>
<keyword evidence="2" id="KW-1185">Reference proteome</keyword>
<accession>A0AAE0W118</accession>
<evidence type="ECO:0000313" key="2">
    <source>
        <dbReference type="Proteomes" id="UP001195483"/>
    </source>
</evidence>